<proteinExistence type="inferred from homology"/>
<dbReference type="Gene3D" id="3.40.50.20">
    <property type="match status" value="1"/>
</dbReference>
<feature type="binding site" evidence="5">
    <location>
        <position position="145"/>
    </location>
    <ligand>
        <name>acetyl-CoA</name>
        <dbReference type="ChEBI" id="CHEBI:57288"/>
    </ligand>
</feature>
<feature type="binding site" evidence="5">
    <location>
        <position position="166"/>
    </location>
    <ligand>
        <name>acetyl-CoA</name>
        <dbReference type="ChEBI" id="CHEBI:57288"/>
    </ligand>
</feature>
<keyword evidence="3" id="KW-0677">Repeat</keyword>
<dbReference type="CDD" id="cd03360">
    <property type="entry name" value="LbH_AT_putative"/>
    <property type="match status" value="1"/>
</dbReference>
<evidence type="ECO:0000313" key="7">
    <source>
        <dbReference type="EMBL" id="MCE7507688.1"/>
    </source>
</evidence>
<comment type="caution">
    <text evidence="7">The sequence shown here is derived from an EMBL/GenBank/DDBJ whole genome shotgun (WGS) entry which is preliminary data.</text>
</comment>
<reference evidence="7" key="1">
    <citation type="submission" date="2022-01" db="EMBL/GenBank/DDBJ databases">
        <authorList>
            <person name="Karlyshev A.V."/>
            <person name="Jaspars M."/>
        </authorList>
    </citation>
    <scope>NUCLEOTIDE SEQUENCE</scope>
    <source>
        <strain evidence="7">AGSA3-2</strain>
    </source>
</reference>
<evidence type="ECO:0000256" key="3">
    <source>
        <dbReference type="ARBA" id="ARBA00022737"/>
    </source>
</evidence>
<dbReference type="Gene3D" id="2.160.10.10">
    <property type="entry name" value="Hexapeptide repeat proteins"/>
    <property type="match status" value="1"/>
</dbReference>
<protein>
    <submittedName>
        <fullName evidence="7">Acetyltransferase</fullName>
    </submittedName>
</protein>
<comment type="similarity">
    <text evidence="1">Belongs to the transferase hexapeptide repeat family.</text>
</comment>
<evidence type="ECO:0000256" key="4">
    <source>
        <dbReference type="ARBA" id="ARBA00023315"/>
    </source>
</evidence>
<dbReference type="PANTHER" id="PTHR43300:SF7">
    <property type="entry name" value="UDP-N-ACETYLBACILLOSAMINE N-ACETYLTRANSFERASE"/>
    <property type="match status" value="1"/>
</dbReference>
<dbReference type="NCBIfam" id="TIGR03570">
    <property type="entry name" value="NeuD_NnaD"/>
    <property type="match status" value="1"/>
</dbReference>
<feature type="domain" description="PglD N-terminal" evidence="6">
    <location>
        <begin position="5"/>
        <end position="79"/>
    </location>
</feature>
<dbReference type="SUPFAM" id="SSF51161">
    <property type="entry name" value="Trimeric LpxA-like enzymes"/>
    <property type="match status" value="1"/>
</dbReference>
<dbReference type="GO" id="GO:0016746">
    <property type="term" value="F:acyltransferase activity"/>
    <property type="evidence" value="ECO:0007669"/>
    <property type="project" value="UniProtKB-KW"/>
</dbReference>
<dbReference type="AlphaFoldDB" id="A0A9Q3ZBJ4"/>
<dbReference type="Proteomes" id="UP001107961">
    <property type="component" value="Unassembled WGS sequence"/>
</dbReference>
<name>A0A9Q3ZBJ4_9GAMM</name>
<evidence type="ECO:0000313" key="8">
    <source>
        <dbReference type="Proteomes" id="UP001107961"/>
    </source>
</evidence>
<evidence type="ECO:0000256" key="5">
    <source>
        <dbReference type="PIRSR" id="PIRSR620019-2"/>
    </source>
</evidence>
<dbReference type="GeneID" id="94686418"/>
<accession>A0A9Q3ZBJ4</accession>
<dbReference type="Pfam" id="PF17836">
    <property type="entry name" value="PglD_N"/>
    <property type="match status" value="1"/>
</dbReference>
<feature type="binding site" evidence="5">
    <location>
        <position position="69"/>
    </location>
    <ligand>
        <name>substrate</name>
    </ligand>
</feature>
<keyword evidence="4" id="KW-0012">Acyltransferase</keyword>
<keyword evidence="8" id="KW-1185">Reference proteome</keyword>
<dbReference type="PROSITE" id="PS00101">
    <property type="entry name" value="HEXAPEP_TRANSFERASES"/>
    <property type="match status" value="1"/>
</dbReference>
<evidence type="ECO:0000256" key="2">
    <source>
        <dbReference type="ARBA" id="ARBA00022679"/>
    </source>
</evidence>
<dbReference type="EMBL" id="JAJVKT010000003">
    <property type="protein sequence ID" value="MCE7507688.1"/>
    <property type="molecule type" value="Genomic_DNA"/>
</dbReference>
<dbReference type="InterPro" id="IPR001451">
    <property type="entry name" value="Hexapep"/>
</dbReference>
<dbReference type="Pfam" id="PF00132">
    <property type="entry name" value="Hexapep"/>
    <property type="match status" value="1"/>
</dbReference>
<evidence type="ECO:0000259" key="6">
    <source>
        <dbReference type="Pfam" id="PF17836"/>
    </source>
</evidence>
<dbReference type="InterPro" id="IPR020019">
    <property type="entry name" value="AcTrfase_PglD-like"/>
</dbReference>
<organism evidence="7 8">
    <name type="scientific">Alloalcanivorax xenomutans</name>
    <dbReference type="NCBI Taxonomy" id="1094342"/>
    <lineage>
        <taxon>Bacteria</taxon>
        <taxon>Pseudomonadati</taxon>
        <taxon>Pseudomonadota</taxon>
        <taxon>Gammaproteobacteria</taxon>
        <taxon>Oceanospirillales</taxon>
        <taxon>Alcanivoracaceae</taxon>
        <taxon>Alloalcanivorax</taxon>
    </lineage>
</organism>
<feature type="binding site" evidence="5">
    <location>
        <begin position="33"/>
        <end position="34"/>
    </location>
    <ligand>
        <name>substrate</name>
    </ligand>
</feature>
<sequence length="204" mass="20856">MTRSLGILGAGGHGKVIADTAIASGWRKIAFYDDAWPRKQTNGRWQVSGRSGELLEELGAMDSVTVGIGRNNVRLQKLSELLESGATLATIVHPHASVSRFAEMGAGSVVFASAVVNVDCVLGMGCIVNTGATVDRDCRLAACVHVCPGVHLASDVTVGEGSFIGIGAVVKEGVTIGANVVVGAGAVVLHDVPDGVTIMGVPAR</sequence>
<keyword evidence="2" id="KW-0808">Transferase</keyword>
<dbReference type="InterPro" id="IPR011004">
    <property type="entry name" value="Trimer_LpxA-like_sf"/>
</dbReference>
<gene>
    <name evidence="7" type="ORF">LZG35_03490</name>
</gene>
<evidence type="ECO:0000256" key="1">
    <source>
        <dbReference type="ARBA" id="ARBA00007274"/>
    </source>
</evidence>
<dbReference type="InterPro" id="IPR018357">
    <property type="entry name" value="Hexapep_transf_CS"/>
</dbReference>
<dbReference type="InterPro" id="IPR041561">
    <property type="entry name" value="PglD_N"/>
</dbReference>
<dbReference type="PANTHER" id="PTHR43300">
    <property type="entry name" value="ACETYLTRANSFERASE"/>
    <property type="match status" value="1"/>
</dbReference>
<dbReference type="InterPro" id="IPR050179">
    <property type="entry name" value="Trans_hexapeptide_repeat"/>
</dbReference>
<dbReference type="RefSeq" id="WP_022997485.1">
    <property type="nucleotide sequence ID" value="NZ_CP136538.1"/>
</dbReference>